<keyword evidence="1" id="KW-0732">Signal</keyword>
<gene>
    <name evidence="2" type="ORF">PKB_4476</name>
</gene>
<dbReference type="Pfam" id="PF12266">
    <property type="entry name" value="DUF3613"/>
    <property type="match status" value="1"/>
</dbReference>
<dbReference type="HOGENOM" id="CLU_185284_0_0_6"/>
<dbReference type="KEGG" id="pkc:PKB_4476"/>
<dbReference type="InterPro" id="IPR022053">
    <property type="entry name" value="DUF3613"/>
</dbReference>
<dbReference type="EMBL" id="HG322950">
    <property type="protein sequence ID" value="CDF85800.1"/>
    <property type="molecule type" value="Genomic_DNA"/>
</dbReference>
<keyword evidence="3" id="KW-1185">Reference proteome</keyword>
<sequence length="92" mass="10287">MKGMILSGLLLLCPLALQAAEPRPQPGTSAYDQAEIDHWMELQRSGQVASANKQSATPAERDRAYQRYLKGYTHPIPEYLQSNYQDFSTGSK</sequence>
<dbReference type="STRING" id="1301098.PKB_4476"/>
<organism evidence="2 3">
    <name type="scientific">Pseudomonas knackmussii (strain DSM 6978 / CCUG 54928 / LMG 23759 / B13)</name>
    <dbReference type="NCBI Taxonomy" id="1301098"/>
    <lineage>
        <taxon>Bacteria</taxon>
        <taxon>Pseudomonadati</taxon>
        <taxon>Pseudomonadota</taxon>
        <taxon>Gammaproteobacteria</taxon>
        <taxon>Pseudomonadales</taxon>
        <taxon>Pseudomonadaceae</taxon>
        <taxon>Pseudomonas</taxon>
    </lineage>
</organism>
<evidence type="ECO:0000256" key="1">
    <source>
        <dbReference type="SAM" id="SignalP"/>
    </source>
</evidence>
<accession>A0A024HL69</accession>
<dbReference type="PATRIC" id="fig|1301098.3.peg.4463"/>
<name>A0A024HL69_PSEKB</name>
<proteinExistence type="predicted"/>
<feature type="chain" id="PRO_5001533336" evidence="1">
    <location>
        <begin position="20"/>
        <end position="92"/>
    </location>
</feature>
<protein>
    <submittedName>
        <fullName evidence="2">Hypothetical secreted protein</fullName>
    </submittedName>
</protein>
<evidence type="ECO:0000313" key="2">
    <source>
        <dbReference type="EMBL" id="CDF85800.1"/>
    </source>
</evidence>
<reference evidence="2 3" key="2">
    <citation type="submission" date="2014-05" db="EMBL/GenBank/DDBJ databases">
        <title>Genome sequence of the 3-chlorobenzoate degrading bacterium Pseudomonas knackmussii B13 shows multiple evidence for horizontal gene transfer.</title>
        <authorList>
            <person name="Miyazaki R."/>
            <person name="Bertelli C."/>
            <person name="Falquet L."/>
            <person name="Robinson-Rechavi M."/>
            <person name="Gharib W."/>
            <person name="Roy S."/>
            <person name="Van der Meer J.R."/>
        </authorList>
    </citation>
    <scope>NUCLEOTIDE SEQUENCE [LARGE SCALE GENOMIC DNA]</scope>
    <source>
        <strain evidence="2 3">B13</strain>
    </source>
</reference>
<dbReference type="Proteomes" id="UP000025241">
    <property type="component" value="Chromosome I"/>
</dbReference>
<reference evidence="2 3" key="1">
    <citation type="submission" date="2013-03" db="EMBL/GenBank/DDBJ databases">
        <authorList>
            <person name="Linke B."/>
        </authorList>
    </citation>
    <scope>NUCLEOTIDE SEQUENCE [LARGE SCALE GENOMIC DNA]</scope>
    <source>
        <strain evidence="2 3">B13</strain>
    </source>
</reference>
<dbReference type="RefSeq" id="WP_043254506.1">
    <property type="nucleotide sequence ID" value="NZ_HG322950.1"/>
</dbReference>
<evidence type="ECO:0000313" key="3">
    <source>
        <dbReference type="Proteomes" id="UP000025241"/>
    </source>
</evidence>
<dbReference type="AlphaFoldDB" id="A0A024HL69"/>
<feature type="signal peptide" evidence="1">
    <location>
        <begin position="1"/>
        <end position="19"/>
    </location>
</feature>
<dbReference type="OrthoDB" id="7068897at2"/>